<feature type="domain" description="OVATE" evidence="8">
    <location>
        <begin position="233"/>
        <end position="292"/>
    </location>
</feature>
<evidence type="ECO:0000256" key="4">
    <source>
        <dbReference type="ARBA" id="ARBA00023163"/>
    </source>
</evidence>
<evidence type="ECO:0000313" key="10">
    <source>
        <dbReference type="Proteomes" id="UP001064489"/>
    </source>
</evidence>
<comment type="subcellular location">
    <subcellularLocation>
        <location evidence="1 6">Nucleus</location>
    </subcellularLocation>
</comment>
<feature type="compositionally biased region" description="Acidic residues" evidence="7">
    <location>
        <begin position="135"/>
        <end position="150"/>
    </location>
</feature>
<evidence type="ECO:0000256" key="7">
    <source>
        <dbReference type="SAM" id="MobiDB-lite"/>
    </source>
</evidence>
<evidence type="ECO:0000313" key="9">
    <source>
        <dbReference type="EMBL" id="KAI9201117.1"/>
    </source>
</evidence>
<reference evidence="9" key="1">
    <citation type="journal article" date="2022" name="Plant J.">
        <title>Strategies of tolerance reflected in two North American maple genomes.</title>
        <authorList>
            <person name="McEvoy S.L."/>
            <person name="Sezen U.U."/>
            <person name="Trouern-Trend A."/>
            <person name="McMahon S.M."/>
            <person name="Schaberg P.G."/>
            <person name="Yang J."/>
            <person name="Wegrzyn J.L."/>
            <person name="Swenson N.G."/>
        </authorList>
    </citation>
    <scope>NUCLEOTIDE SEQUENCE</scope>
    <source>
        <strain evidence="9">91603</strain>
    </source>
</reference>
<comment type="caution">
    <text evidence="9">The sequence shown here is derived from an EMBL/GenBank/DDBJ whole genome shotgun (WGS) entry which is preliminary data.</text>
</comment>
<evidence type="ECO:0000256" key="3">
    <source>
        <dbReference type="ARBA" id="ARBA00023015"/>
    </source>
</evidence>
<dbReference type="InterPro" id="IPR006458">
    <property type="entry name" value="Ovate_C"/>
</dbReference>
<organism evidence="9 10">
    <name type="scientific">Acer negundo</name>
    <name type="common">Box elder</name>
    <dbReference type="NCBI Taxonomy" id="4023"/>
    <lineage>
        <taxon>Eukaryota</taxon>
        <taxon>Viridiplantae</taxon>
        <taxon>Streptophyta</taxon>
        <taxon>Embryophyta</taxon>
        <taxon>Tracheophyta</taxon>
        <taxon>Spermatophyta</taxon>
        <taxon>Magnoliopsida</taxon>
        <taxon>eudicotyledons</taxon>
        <taxon>Gunneridae</taxon>
        <taxon>Pentapetalae</taxon>
        <taxon>rosids</taxon>
        <taxon>malvids</taxon>
        <taxon>Sapindales</taxon>
        <taxon>Sapindaceae</taxon>
        <taxon>Hippocastanoideae</taxon>
        <taxon>Acereae</taxon>
        <taxon>Acer</taxon>
    </lineage>
</organism>
<evidence type="ECO:0000256" key="5">
    <source>
        <dbReference type="ARBA" id="ARBA00023242"/>
    </source>
</evidence>
<dbReference type="PROSITE" id="PS51754">
    <property type="entry name" value="OVATE"/>
    <property type="match status" value="1"/>
</dbReference>
<evidence type="ECO:0000259" key="8">
    <source>
        <dbReference type="PROSITE" id="PS51754"/>
    </source>
</evidence>
<name>A0AAD5P6B5_ACENE</name>
<keyword evidence="10" id="KW-1185">Reference proteome</keyword>
<reference evidence="9" key="2">
    <citation type="submission" date="2023-02" db="EMBL/GenBank/DDBJ databases">
        <authorList>
            <person name="Swenson N.G."/>
            <person name="Wegrzyn J.L."/>
            <person name="Mcevoy S.L."/>
        </authorList>
    </citation>
    <scope>NUCLEOTIDE SEQUENCE</scope>
    <source>
        <strain evidence="9">91603</strain>
        <tissue evidence="9">Leaf</tissue>
    </source>
</reference>
<dbReference type="InterPro" id="IPR038933">
    <property type="entry name" value="Ovate"/>
</dbReference>
<feature type="region of interest" description="Disordered" evidence="7">
    <location>
        <begin position="131"/>
        <end position="164"/>
    </location>
</feature>
<dbReference type="GO" id="GO:0045892">
    <property type="term" value="P:negative regulation of DNA-templated transcription"/>
    <property type="evidence" value="ECO:0007669"/>
    <property type="project" value="UniProtKB-UniRule"/>
</dbReference>
<feature type="compositionally biased region" description="Low complexity" evidence="7">
    <location>
        <begin position="151"/>
        <end position="162"/>
    </location>
</feature>
<dbReference type="PANTHER" id="PTHR33057">
    <property type="entry name" value="TRANSCRIPTION REPRESSOR OFP7-RELATED"/>
    <property type="match status" value="1"/>
</dbReference>
<keyword evidence="4 6" id="KW-0804">Transcription</keyword>
<keyword evidence="3 6" id="KW-0805">Transcription regulation</keyword>
<proteinExistence type="predicted"/>
<evidence type="ECO:0000256" key="6">
    <source>
        <dbReference type="RuleBase" id="RU367028"/>
    </source>
</evidence>
<protein>
    <recommendedName>
        <fullName evidence="6">Transcription repressor</fullName>
    </recommendedName>
    <alternativeName>
        <fullName evidence="6">Ovate family protein</fullName>
    </alternativeName>
</protein>
<dbReference type="PANTHER" id="PTHR33057:SF224">
    <property type="entry name" value="TRANSCRIPTION REPRESSOR"/>
    <property type="match status" value="1"/>
</dbReference>
<dbReference type="NCBIfam" id="TIGR01568">
    <property type="entry name" value="A_thal_3678"/>
    <property type="match status" value="1"/>
</dbReference>
<dbReference type="AlphaFoldDB" id="A0AAD5P6B5"/>
<gene>
    <name evidence="9" type="ORF">LWI28_018310</name>
</gene>
<keyword evidence="2 6" id="KW-0678">Repressor</keyword>
<dbReference type="EMBL" id="JAJSOW010000001">
    <property type="protein sequence ID" value="KAI9201117.1"/>
    <property type="molecule type" value="Genomic_DNA"/>
</dbReference>
<evidence type="ECO:0000256" key="2">
    <source>
        <dbReference type="ARBA" id="ARBA00022491"/>
    </source>
</evidence>
<evidence type="ECO:0000256" key="1">
    <source>
        <dbReference type="ARBA" id="ARBA00004123"/>
    </source>
</evidence>
<dbReference type="Pfam" id="PF04844">
    <property type="entry name" value="Ovate"/>
    <property type="match status" value="1"/>
</dbReference>
<dbReference type="GO" id="GO:0005634">
    <property type="term" value="C:nucleus"/>
    <property type="evidence" value="ECO:0007669"/>
    <property type="project" value="UniProtKB-SubCell"/>
</dbReference>
<sequence>MAKRLKLKLSRVIPSLQFCRSKRSTSVFAETPLPAIFWLSPINPKAFDIGYPNLPAPPPSTPEHRFIKSNLSSSNKVVSIGCSTCRSGSCTQNKREAARWYDDVSLANWAKHNTKTRRNRVVSVSSRDSARDCFSSEEEDEDEDEDEETETLLSSSRSFSDDSSFEFDRSMESKEDKFFNSENRGNKKKKTLVNTNIKKIRRLRRYASKNKESEVRMMIPCTVEGKVRESVAVVKKSVDPYDDFKQSMWEMILEKHMFEAKDLEQLLQCFLALNSRHYHAIIVDAFSEIWEVLFSDFPVKDARVSSAGQFKA</sequence>
<comment type="function">
    <text evidence="6">Transcriptional repressor that regulates multiple aspects of plant growth and development.</text>
</comment>
<keyword evidence="5 6" id="KW-0539">Nucleus</keyword>
<dbReference type="Proteomes" id="UP001064489">
    <property type="component" value="Chromosome 9"/>
</dbReference>
<accession>A0AAD5P6B5</accession>